<comment type="similarity">
    <text evidence="1">Belongs to the peptidase A1 family.</text>
</comment>
<dbReference type="GO" id="GO:0006508">
    <property type="term" value="P:proteolysis"/>
    <property type="evidence" value="ECO:0007669"/>
    <property type="project" value="InterPro"/>
</dbReference>
<evidence type="ECO:0000313" key="4">
    <source>
        <dbReference type="WBParaSite" id="PSU_v2.g10082.t1"/>
    </source>
</evidence>
<name>A0A914XS25_9BILA</name>
<dbReference type="InterPro" id="IPR001461">
    <property type="entry name" value="Aspartic_peptidase_A1"/>
</dbReference>
<accession>A0A914XS25</accession>
<dbReference type="AlphaFoldDB" id="A0A914XS25"/>
<evidence type="ECO:0000313" key="3">
    <source>
        <dbReference type="Proteomes" id="UP000887577"/>
    </source>
</evidence>
<dbReference type="WBParaSite" id="PSU_v2.g10082.t1">
    <property type="protein sequence ID" value="PSU_v2.g10082.t1"/>
    <property type="gene ID" value="PSU_v2.g10082"/>
</dbReference>
<sequence>MMFGQAYKIPSGCENMNICGTLGIGMHDDTGEFPPSILYKAFKEKIIQKPIFSVYLEPKSGGENGVLTYGGYDERHCDITKIDTYNFSSSTQYQIQMKSFSFGAKRFFGNWDTFLSPGKAVIWGPPDIINALLQSVNASNNIVQLHFIDCNAKLDPIKLSFDGGKEEYIIEERQQKMPWPYAPPGLCLFPFNSADGDYWILGDPWHRSYCNFFNFGKAKTLGIAKPKI</sequence>
<feature type="domain" description="Peptidase A1" evidence="2">
    <location>
        <begin position="1"/>
        <end position="224"/>
    </location>
</feature>
<dbReference type="Proteomes" id="UP000887577">
    <property type="component" value="Unplaced"/>
</dbReference>
<dbReference type="GO" id="GO:0004190">
    <property type="term" value="F:aspartic-type endopeptidase activity"/>
    <property type="evidence" value="ECO:0007669"/>
    <property type="project" value="InterPro"/>
</dbReference>
<dbReference type="Pfam" id="PF00026">
    <property type="entry name" value="Asp"/>
    <property type="match status" value="1"/>
</dbReference>
<dbReference type="CDD" id="cd05471">
    <property type="entry name" value="pepsin_like"/>
    <property type="match status" value="1"/>
</dbReference>
<dbReference type="Gene3D" id="2.40.70.10">
    <property type="entry name" value="Acid Proteases"/>
    <property type="match status" value="1"/>
</dbReference>
<dbReference type="SUPFAM" id="SSF50630">
    <property type="entry name" value="Acid proteases"/>
    <property type="match status" value="1"/>
</dbReference>
<proteinExistence type="inferred from homology"/>
<dbReference type="InterPro" id="IPR021109">
    <property type="entry name" value="Peptidase_aspartic_dom_sf"/>
</dbReference>
<dbReference type="GO" id="GO:0005764">
    <property type="term" value="C:lysosome"/>
    <property type="evidence" value="ECO:0007669"/>
    <property type="project" value="TreeGrafter"/>
</dbReference>
<dbReference type="PANTHER" id="PTHR47966:SF45">
    <property type="entry name" value="PEPTIDASE A1 DOMAIN-CONTAINING PROTEIN"/>
    <property type="match status" value="1"/>
</dbReference>
<evidence type="ECO:0000256" key="1">
    <source>
        <dbReference type="ARBA" id="ARBA00007447"/>
    </source>
</evidence>
<reference evidence="4" key="1">
    <citation type="submission" date="2022-11" db="UniProtKB">
        <authorList>
            <consortium name="WormBaseParasite"/>
        </authorList>
    </citation>
    <scope>IDENTIFICATION</scope>
</reference>
<evidence type="ECO:0000259" key="2">
    <source>
        <dbReference type="PROSITE" id="PS51767"/>
    </source>
</evidence>
<dbReference type="PROSITE" id="PS51767">
    <property type="entry name" value="PEPTIDASE_A1"/>
    <property type="match status" value="1"/>
</dbReference>
<organism evidence="3 4">
    <name type="scientific">Panagrolaimus superbus</name>
    <dbReference type="NCBI Taxonomy" id="310955"/>
    <lineage>
        <taxon>Eukaryota</taxon>
        <taxon>Metazoa</taxon>
        <taxon>Ecdysozoa</taxon>
        <taxon>Nematoda</taxon>
        <taxon>Chromadorea</taxon>
        <taxon>Rhabditida</taxon>
        <taxon>Tylenchina</taxon>
        <taxon>Panagrolaimomorpha</taxon>
        <taxon>Panagrolaimoidea</taxon>
        <taxon>Panagrolaimidae</taxon>
        <taxon>Panagrolaimus</taxon>
    </lineage>
</organism>
<keyword evidence="3" id="KW-1185">Reference proteome</keyword>
<dbReference type="InterPro" id="IPR033121">
    <property type="entry name" value="PEPTIDASE_A1"/>
</dbReference>
<dbReference type="InterPro" id="IPR034164">
    <property type="entry name" value="Pepsin-like_dom"/>
</dbReference>
<dbReference type="PANTHER" id="PTHR47966">
    <property type="entry name" value="BETA-SITE APP-CLEAVING ENZYME, ISOFORM A-RELATED"/>
    <property type="match status" value="1"/>
</dbReference>
<protein>
    <submittedName>
        <fullName evidence="4">Peptidase A1 domain-containing protein</fullName>
    </submittedName>
</protein>